<keyword evidence="4 9" id="KW-0547">Nucleotide-binding</keyword>
<feature type="region of interest" description="Disordered" evidence="10">
    <location>
        <begin position="1"/>
        <end position="25"/>
    </location>
</feature>
<evidence type="ECO:0000256" key="8">
    <source>
        <dbReference type="ARBA" id="ARBA00023014"/>
    </source>
</evidence>
<comment type="function">
    <text evidence="9">Binds and transfers iron-sulfur (Fe-S) clusters to target apoproteins. Can hydrolyze ATP.</text>
</comment>
<dbReference type="PANTHER" id="PTHR42961">
    <property type="entry name" value="IRON-SULFUR PROTEIN NUBPL"/>
    <property type="match status" value="1"/>
</dbReference>
<organism evidence="12 13">
    <name type="scientific">Hansschlegelia plantiphila</name>
    <dbReference type="NCBI Taxonomy" id="374655"/>
    <lineage>
        <taxon>Bacteria</taxon>
        <taxon>Pseudomonadati</taxon>
        <taxon>Pseudomonadota</taxon>
        <taxon>Alphaproteobacteria</taxon>
        <taxon>Hyphomicrobiales</taxon>
        <taxon>Methylopilaceae</taxon>
        <taxon>Hansschlegelia</taxon>
    </lineage>
</organism>
<dbReference type="Pfam" id="PF01883">
    <property type="entry name" value="FeS_assembly_P"/>
    <property type="match status" value="1"/>
</dbReference>
<keyword evidence="7 9" id="KW-0408">Iron</keyword>
<gene>
    <name evidence="12" type="ORF">GCM10008179_03630</name>
</gene>
<keyword evidence="5 9" id="KW-0067">ATP-binding</keyword>
<reference evidence="12" key="1">
    <citation type="journal article" date="2014" name="Int. J. Syst. Evol. Microbiol.">
        <title>Complete genome sequence of Corynebacterium casei LMG S-19264T (=DSM 44701T), isolated from a smear-ripened cheese.</title>
        <authorList>
            <consortium name="US DOE Joint Genome Institute (JGI-PGF)"/>
            <person name="Walter F."/>
            <person name="Albersmeier A."/>
            <person name="Kalinowski J."/>
            <person name="Ruckert C."/>
        </authorList>
    </citation>
    <scope>NUCLEOTIDE SEQUENCE</scope>
    <source>
        <strain evidence="12">VKM B-2347</strain>
    </source>
</reference>
<feature type="compositionally biased region" description="Basic and acidic residues" evidence="10">
    <location>
        <begin position="1"/>
        <end position="10"/>
    </location>
</feature>
<dbReference type="GO" id="GO:0032981">
    <property type="term" value="P:mitochondrial respiratory chain complex I assembly"/>
    <property type="evidence" value="ECO:0007669"/>
    <property type="project" value="UniProtKB-ARBA"/>
</dbReference>
<dbReference type="InterPro" id="IPR002744">
    <property type="entry name" value="MIP18-like"/>
</dbReference>
<protein>
    <recommendedName>
        <fullName evidence="9">Iron-sulfur cluster carrier protein</fullName>
    </recommendedName>
</protein>
<evidence type="ECO:0000313" key="12">
    <source>
        <dbReference type="EMBL" id="GLK66725.1"/>
    </source>
</evidence>
<comment type="subunit">
    <text evidence="9">Homodimer.</text>
</comment>
<dbReference type="InterPro" id="IPR027417">
    <property type="entry name" value="P-loop_NTPase"/>
</dbReference>
<dbReference type="GO" id="GO:0046872">
    <property type="term" value="F:metal ion binding"/>
    <property type="evidence" value="ECO:0007669"/>
    <property type="project" value="UniProtKB-KW"/>
</dbReference>
<evidence type="ECO:0000256" key="9">
    <source>
        <dbReference type="HAMAP-Rule" id="MF_02040"/>
    </source>
</evidence>
<dbReference type="InterPro" id="IPR034904">
    <property type="entry name" value="FSCA_dom_sf"/>
</dbReference>
<dbReference type="InterPro" id="IPR033756">
    <property type="entry name" value="YlxH/NBP35"/>
</dbReference>
<evidence type="ECO:0000256" key="5">
    <source>
        <dbReference type="ARBA" id="ARBA00022840"/>
    </source>
</evidence>
<evidence type="ECO:0000256" key="1">
    <source>
        <dbReference type="ARBA" id="ARBA00001966"/>
    </source>
</evidence>
<dbReference type="CDD" id="cd02037">
    <property type="entry name" value="Mrp_NBP35"/>
    <property type="match status" value="1"/>
</dbReference>
<dbReference type="SUPFAM" id="SSF52540">
    <property type="entry name" value="P-loop containing nucleoside triphosphate hydrolases"/>
    <property type="match status" value="1"/>
</dbReference>
<dbReference type="GO" id="GO:0051539">
    <property type="term" value="F:4 iron, 4 sulfur cluster binding"/>
    <property type="evidence" value="ECO:0007669"/>
    <property type="project" value="UniProtKB-KW"/>
</dbReference>
<dbReference type="GO" id="GO:0016226">
    <property type="term" value="P:iron-sulfur cluster assembly"/>
    <property type="evidence" value="ECO:0007669"/>
    <property type="project" value="InterPro"/>
</dbReference>
<dbReference type="PANTHER" id="PTHR42961:SF2">
    <property type="entry name" value="IRON-SULFUR PROTEIN NUBPL"/>
    <property type="match status" value="1"/>
</dbReference>
<keyword evidence="6" id="KW-0809">Transit peptide</keyword>
<dbReference type="FunFam" id="3.40.50.300:FF:000709">
    <property type="entry name" value="Iron-sulfur protein NUBPL isoform X1"/>
    <property type="match status" value="1"/>
</dbReference>
<evidence type="ECO:0000256" key="4">
    <source>
        <dbReference type="ARBA" id="ARBA00022741"/>
    </source>
</evidence>
<dbReference type="EMBL" id="BSFI01000002">
    <property type="protein sequence ID" value="GLK66725.1"/>
    <property type="molecule type" value="Genomic_DNA"/>
</dbReference>
<sequence length="390" mass="40220">MAVTEEDVRRALSTVPAPDDAPSLAASPALSKISVVGARVIFSIETTPERAGSVESIRRAAEAAVKAVPGVSDVLVALTAERAPGSSTPPPPTTRHQSPMMSRGARDAPAGAAAPARPAGSSGAGIPGVKHIVAVASGKGGVGKSTTAANVALALKAQGLRVGLMDADVYGPSVPTLFNLHSKPEVEGRMMKPLEAQGLKIMSIGFLVDAGTAMIWRGPMVMSALTQMLTEVSWGELDILVVDMPPGTGDAQLTMAQRVKLAGAVIVSTPQDLALADARRGVAMFRKVDVPILGIVENMSYYDCPNCGHHAHLFGHGGARAEAQAMGTPFLGEVPLALDIRSTSDSGAPIVASAPESEYAKAYGRIAEALWTRLSTGAPPRAAPRIVIER</sequence>
<keyword evidence="3 9" id="KW-0479">Metal-binding</keyword>
<comment type="similarity">
    <text evidence="9">Belongs to the Mrp/NBP35 ATP-binding proteins family.</text>
</comment>
<dbReference type="InterPro" id="IPR044304">
    <property type="entry name" value="NUBPL-like"/>
</dbReference>
<name>A0A9W6IZX3_9HYPH</name>
<proteinExistence type="inferred from homology"/>
<reference evidence="12" key="2">
    <citation type="submission" date="2023-01" db="EMBL/GenBank/DDBJ databases">
        <authorList>
            <person name="Sun Q."/>
            <person name="Evtushenko L."/>
        </authorList>
    </citation>
    <scope>NUCLEOTIDE SEQUENCE</scope>
    <source>
        <strain evidence="12">VKM B-2347</strain>
    </source>
</reference>
<evidence type="ECO:0000256" key="3">
    <source>
        <dbReference type="ARBA" id="ARBA00022723"/>
    </source>
</evidence>
<keyword evidence="8 9" id="KW-0411">Iron-sulfur</keyword>
<comment type="caution">
    <text evidence="12">The sequence shown here is derived from an EMBL/GenBank/DDBJ whole genome shotgun (WGS) entry which is preliminary data.</text>
</comment>
<dbReference type="GO" id="GO:0005524">
    <property type="term" value="F:ATP binding"/>
    <property type="evidence" value="ECO:0007669"/>
    <property type="project" value="UniProtKB-UniRule"/>
</dbReference>
<dbReference type="Pfam" id="PF10609">
    <property type="entry name" value="ParA"/>
    <property type="match status" value="1"/>
</dbReference>
<evidence type="ECO:0000256" key="10">
    <source>
        <dbReference type="SAM" id="MobiDB-lite"/>
    </source>
</evidence>
<keyword evidence="13" id="KW-1185">Reference proteome</keyword>
<feature type="domain" description="MIP18 family-like" evidence="11">
    <location>
        <begin position="5"/>
        <end position="76"/>
    </location>
</feature>
<dbReference type="GO" id="GO:0016887">
    <property type="term" value="F:ATP hydrolysis activity"/>
    <property type="evidence" value="ECO:0007669"/>
    <property type="project" value="UniProtKB-UniRule"/>
</dbReference>
<feature type="region of interest" description="Disordered" evidence="10">
    <location>
        <begin position="81"/>
        <end position="123"/>
    </location>
</feature>
<feature type="binding site" evidence="9">
    <location>
        <begin position="138"/>
        <end position="145"/>
    </location>
    <ligand>
        <name>ATP</name>
        <dbReference type="ChEBI" id="CHEBI:30616"/>
    </ligand>
</feature>
<keyword evidence="2" id="KW-0004">4Fe-4S</keyword>
<evidence type="ECO:0000256" key="6">
    <source>
        <dbReference type="ARBA" id="ARBA00022946"/>
    </source>
</evidence>
<evidence type="ECO:0000256" key="7">
    <source>
        <dbReference type="ARBA" id="ARBA00023004"/>
    </source>
</evidence>
<dbReference type="SUPFAM" id="SSF117916">
    <property type="entry name" value="Fe-S cluster assembly (FSCA) domain-like"/>
    <property type="match status" value="1"/>
</dbReference>
<dbReference type="RefSeq" id="WP_271166987.1">
    <property type="nucleotide sequence ID" value="NZ_BSFI01000002.1"/>
</dbReference>
<dbReference type="GO" id="GO:0140663">
    <property type="term" value="F:ATP-dependent FeS chaperone activity"/>
    <property type="evidence" value="ECO:0007669"/>
    <property type="project" value="InterPro"/>
</dbReference>
<evidence type="ECO:0000259" key="11">
    <source>
        <dbReference type="Pfam" id="PF01883"/>
    </source>
</evidence>
<evidence type="ECO:0000256" key="2">
    <source>
        <dbReference type="ARBA" id="ARBA00022485"/>
    </source>
</evidence>
<dbReference type="HAMAP" id="MF_02040">
    <property type="entry name" value="Mrp_NBP35"/>
    <property type="match status" value="1"/>
</dbReference>
<dbReference type="Gene3D" id="3.40.50.300">
    <property type="entry name" value="P-loop containing nucleotide triphosphate hydrolases"/>
    <property type="match status" value="1"/>
</dbReference>
<feature type="compositionally biased region" description="Low complexity" evidence="10">
    <location>
        <begin position="16"/>
        <end position="25"/>
    </location>
</feature>
<accession>A0A9W6IZX3</accession>
<comment type="cofactor">
    <cofactor evidence="1">
        <name>[4Fe-4S] cluster</name>
        <dbReference type="ChEBI" id="CHEBI:49883"/>
    </cofactor>
</comment>
<dbReference type="AlphaFoldDB" id="A0A9W6IZX3"/>
<dbReference type="InterPro" id="IPR019591">
    <property type="entry name" value="Mrp/NBP35_ATP-bd"/>
</dbReference>
<keyword evidence="9" id="KW-0378">Hydrolase</keyword>
<dbReference type="Proteomes" id="UP001143372">
    <property type="component" value="Unassembled WGS sequence"/>
</dbReference>
<feature type="compositionally biased region" description="Low complexity" evidence="10">
    <location>
        <begin position="94"/>
        <end position="121"/>
    </location>
</feature>
<evidence type="ECO:0000313" key="13">
    <source>
        <dbReference type="Proteomes" id="UP001143372"/>
    </source>
</evidence>